<feature type="compositionally biased region" description="Acidic residues" evidence="1">
    <location>
        <begin position="199"/>
        <end position="211"/>
    </location>
</feature>
<evidence type="ECO:0000313" key="4">
    <source>
        <dbReference type="Proteomes" id="UP000452235"/>
    </source>
</evidence>
<dbReference type="EMBL" id="BLJY01000003">
    <property type="protein sequence ID" value="GFF14233.1"/>
    <property type="molecule type" value="Genomic_DNA"/>
</dbReference>
<dbReference type="InterPro" id="IPR039869">
    <property type="entry name" value="UBTD1/2"/>
</dbReference>
<reference evidence="3 4" key="1">
    <citation type="submission" date="2020-01" db="EMBL/GenBank/DDBJ databases">
        <title>Aspergillus terreus IFO 6365 whole genome shotgun sequence.</title>
        <authorList>
            <person name="Kanamasa S."/>
            <person name="Takahashi H."/>
        </authorList>
    </citation>
    <scope>NUCLEOTIDE SEQUENCE [LARGE SCALE GENOMIC DNA]</scope>
    <source>
        <strain evidence="3 4">IFO 6365</strain>
    </source>
</reference>
<dbReference type="AlphaFoldDB" id="A0A8H3R8Z8"/>
<dbReference type="PROSITE" id="PS50053">
    <property type="entry name" value="UBIQUITIN_2"/>
    <property type="match status" value="1"/>
</dbReference>
<dbReference type="Proteomes" id="UP000452235">
    <property type="component" value="Unassembled WGS sequence"/>
</dbReference>
<evidence type="ECO:0000259" key="2">
    <source>
        <dbReference type="PROSITE" id="PS50053"/>
    </source>
</evidence>
<evidence type="ECO:0000313" key="3">
    <source>
        <dbReference type="EMBL" id="GFF14233.1"/>
    </source>
</evidence>
<feature type="compositionally biased region" description="Basic and acidic residues" evidence="1">
    <location>
        <begin position="212"/>
        <end position="221"/>
    </location>
</feature>
<dbReference type="Gene3D" id="1.20.225.20">
    <property type="entry name" value="Ub domain-containing protein, DC-UbP/UBTD2, N-terminal domain"/>
    <property type="match status" value="1"/>
</dbReference>
<keyword evidence="4" id="KW-1185">Reference proteome</keyword>
<dbReference type="InterPro" id="IPR000626">
    <property type="entry name" value="Ubiquitin-like_dom"/>
</dbReference>
<dbReference type="PANTHER" id="PTHR13609">
    <property type="entry name" value="UBIQUITIN DOMAIN CONTAINING 1 PROTEIN-RELATED"/>
    <property type="match status" value="1"/>
</dbReference>
<dbReference type="InterPro" id="IPR038169">
    <property type="entry name" value="DC-UbP/UBTD2_N_sf"/>
</dbReference>
<dbReference type="InterPro" id="IPR032752">
    <property type="entry name" value="DC-UbP/UBTD2_N"/>
</dbReference>
<dbReference type="SUPFAM" id="SSF54236">
    <property type="entry name" value="Ubiquitin-like"/>
    <property type="match status" value="1"/>
</dbReference>
<proteinExistence type="predicted"/>
<feature type="region of interest" description="Disordered" evidence="1">
    <location>
        <begin position="188"/>
        <end position="221"/>
    </location>
</feature>
<sequence length="307" mass="33781">MGCCFSISVSRDTHTDRVVAPEEPAAATAPRSAAISNTATRTTPTTTTLYHPARSGPSATARVVVRTAPDDFPLGEPFNAPIRPHVWYSKRRLWTRAQLDHERREFFETRVTGRPEIWAALATALALMQAGDLDTAQGIVDAAGITVPTGDFCQGAYDQHGVLYRLPQCIVSDPENMLAAELADDFDSDDDDKMSLDEASGDELIAEEEEEVERRRDEKGKANERDVIRVRARLSDRGGPDIVVAVKTSHSVGYIARKIQQDAGIPRTQRVRIVYLGKMLREHASLVDQGWKSGHVVNALVVARNPL</sequence>
<protein>
    <submittedName>
        <fullName evidence="3">Ubiquitin domain protein</fullName>
    </submittedName>
</protein>
<dbReference type="Pfam" id="PF16455">
    <property type="entry name" value="UBD"/>
    <property type="match status" value="1"/>
</dbReference>
<dbReference type="InterPro" id="IPR029071">
    <property type="entry name" value="Ubiquitin-like_domsf"/>
</dbReference>
<feature type="domain" description="Ubiquitin-like" evidence="2">
    <location>
        <begin position="228"/>
        <end position="306"/>
    </location>
</feature>
<gene>
    <name evidence="3" type="ORF">ATEIFO6365_0003029900</name>
</gene>
<evidence type="ECO:0000256" key="1">
    <source>
        <dbReference type="SAM" id="MobiDB-lite"/>
    </source>
</evidence>
<dbReference type="CDD" id="cd17039">
    <property type="entry name" value="Ubl_ubiquitin_like"/>
    <property type="match status" value="1"/>
</dbReference>
<feature type="region of interest" description="Disordered" evidence="1">
    <location>
        <begin position="22"/>
        <end position="46"/>
    </location>
</feature>
<comment type="caution">
    <text evidence="3">The sequence shown here is derived from an EMBL/GenBank/DDBJ whole genome shotgun (WGS) entry which is preliminary data.</text>
</comment>
<dbReference type="Gene3D" id="3.10.20.90">
    <property type="entry name" value="Phosphatidylinositol 3-kinase Catalytic Subunit, Chain A, domain 1"/>
    <property type="match status" value="1"/>
</dbReference>
<name>A0A8H3R8Z8_ASPTE</name>
<organism evidence="3 4">
    <name type="scientific">Aspergillus terreus</name>
    <dbReference type="NCBI Taxonomy" id="33178"/>
    <lineage>
        <taxon>Eukaryota</taxon>
        <taxon>Fungi</taxon>
        <taxon>Dikarya</taxon>
        <taxon>Ascomycota</taxon>
        <taxon>Pezizomycotina</taxon>
        <taxon>Eurotiomycetes</taxon>
        <taxon>Eurotiomycetidae</taxon>
        <taxon>Eurotiales</taxon>
        <taxon>Aspergillaceae</taxon>
        <taxon>Aspergillus</taxon>
        <taxon>Aspergillus subgen. Circumdati</taxon>
    </lineage>
</organism>
<accession>A0A8H3R8Z8</accession>